<dbReference type="InterPro" id="IPR011268">
    <property type="entry name" value="Purine_phosphorylase"/>
</dbReference>
<dbReference type="NCBIfam" id="TIGR01697">
    <property type="entry name" value="PNPH-PUNA-XAPA"/>
    <property type="match status" value="1"/>
</dbReference>
<dbReference type="PANTHER" id="PTHR11904:SF9">
    <property type="entry name" value="PURINE NUCLEOSIDE PHOSPHORYLASE-RELATED"/>
    <property type="match status" value="1"/>
</dbReference>
<dbReference type="GO" id="GO:0005737">
    <property type="term" value="C:cytoplasm"/>
    <property type="evidence" value="ECO:0007669"/>
    <property type="project" value="TreeGrafter"/>
</dbReference>
<organism evidence="8 9">
    <name type="scientific">Micavibrio aeruginosavorus (strain ARL-13)</name>
    <dbReference type="NCBI Taxonomy" id="856793"/>
    <lineage>
        <taxon>Bacteria</taxon>
        <taxon>Pseudomonadati</taxon>
        <taxon>Bdellovibrionota</taxon>
        <taxon>Bdellovibrionia</taxon>
        <taxon>Bdellovibrionales</taxon>
        <taxon>Pseudobdellovibrionaceae</taxon>
        <taxon>Micavibrio</taxon>
    </lineage>
</organism>
<feature type="binding site" evidence="6">
    <location>
        <position position="72"/>
    </location>
    <ligand>
        <name>phosphate</name>
        <dbReference type="ChEBI" id="CHEBI:43474"/>
    </ligand>
</feature>
<feature type="binding site" evidence="6">
    <location>
        <position position="41"/>
    </location>
    <ligand>
        <name>phosphate</name>
        <dbReference type="ChEBI" id="CHEBI:43474"/>
    </ligand>
</feature>
<dbReference type="GO" id="GO:0004731">
    <property type="term" value="F:purine-nucleoside phosphorylase activity"/>
    <property type="evidence" value="ECO:0007669"/>
    <property type="project" value="UniProtKB-EC"/>
</dbReference>
<proteinExistence type="inferred from homology"/>
<dbReference type="GO" id="GO:0009116">
    <property type="term" value="P:nucleoside metabolic process"/>
    <property type="evidence" value="ECO:0007669"/>
    <property type="project" value="InterPro"/>
</dbReference>
<comment type="similarity">
    <text evidence="2 5">Belongs to the PNP/MTAP phosphorylase family.</text>
</comment>
<evidence type="ECO:0000256" key="3">
    <source>
        <dbReference type="ARBA" id="ARBA00022676"/>
    </source>
</evidence>
<evidence type="ECO:0000256" key="1">
    <source>
        <dbReference type="ARBA" id="ARBA00005058"/>
    </source>
</evidence>
<dbReference type="PANTHER" id="PTHR11904">
    <property type="entry name" value="METHYLTHIOADENOSINE/PURINE NUCLEOSIDE PHOSPHORYLASE"/>
    <property type="match status" value="1"/>
</dbReference>
<dbReference type="HOGENOM" id="CLU_054456_1_0_5"/>
<protein>
    <recommendedName>
        <fullName evidence="5">Purine nucleoside phosphorylase</fullName>
        <ecNumber evidence="5">2.4.2.1</ecNumber>
    </recommendedName>
    <alternativeName>
        <fullName evidence="5">Inosine-guanosine phosphorylase</fullName>
    </alternativeName>
</protein>
<dbReference type="Gene3D" id="3.40.50.1580">
    <property type="entry name" value="Nucleoside phosphorylase domain"/>
    <property type="match status" value="1"/>
</dbReference>
<comment type="pathway">
    <text evidence="1 5">Purine metabolism; purine nucleoside salvage.</text>
</comment>
<dbReference type="InterPro" id="IPR035994">
    <property type="entry name" value="Nucleoside_phosphorylase_sf"/>
</dbReference>
<dbReference type="RefSeq" id="WP_014103446.1">
    <property type="nucleotide sequence ID" value="NC_016026.1"/>
</dbReference>
<feature type="binding site" evidence="6">
    <location>
        <begin position="92"/>
        <end position="94"/>
    </location>
    <ligand>
        <name>phosphate</name>
        <dbReference type="ChEBI" id="CHEBI:43474"/>
    </ligand>
</feature>
<dbReference type="KEGG" id="mai:MICA_1914"/>
<feature type="domain" description="Nucleoside phosphorylase" evidence="7">
    <location>
        <begin position="34"/>
        <end position="281"/>
    </location>
</feature>
<dbReference type="EC" id="2.4.2.1" evidence="5"/>
<sequence length="293" mass="30619">MSIFGRKKEHENLDIAIAESTNIILNRLNGMQPKIAVILGSGLGGVADAADVVATIPYTDLPGFPRPSVEGHAGTLIAGTIDGVPAIFLKGRAHLYEGVGPAPLKVMIRTMKTLGVEVLFLTNAAGSLRPEAPAGELIAIADQINFTGLNVLAGPNDDAWGPRFPPMDNAYDAELRGMLFNAAAAIGTPLIEGTYAGFLGPTFETPAEIRMVKAMGGDSVGMSTVSECIIARHCGLKVVGCSAITNMAAGMGDEALSHDQTIEWAAIAGQKLTKLVLRFISDWGVQKGLKKAA</sequence>
<keyword evidence="4 5" id="KW-0808">Transferase</keyword>
<dbReference type="OrthoDB" id="1523230at2"/>
<evidence type="ECO:0000256" key="6">
    <source>
        <dbReference type="PIRSR" id="PIRSR000477-2"/>
    </source>
</evidence>
<dbReference type="Pfam" id="PF01048">
    <property type="entry name" value="PNP_UDP_1"/>
    <property type="match status" value="1"/>
</dbReference>
<dbReference type="NCBIfam" id="NF006054">
    <property type="entry name" value="PRK08202.1"/>
    <property type="match status" value="1"/>
</dbReference>
<dbReference type="eggNOG" id="COG0005">
    <property type="taxonomic scope" value="Bacteria"/>
</dbReference>
<evidence type="ECO:0000313" key="8">
    <source>
        <dbReference type="EMBL" id="AEP10223.1"/>
    </source>
</evidence>
<dbReference type="AlphaFoldDB" id="G2KMC9"/>
<name>G2KMC9_MICAA</name>
<feature type="binding site" evidence="6">
    <location>
        <position position="223"/>
    </location>
    <ligand>
        <name>phosphate</name>
        <dbReference type="ChEBI" id="CHEBI:43474"/>
    </ligand>
</feature>
<reference evidence="8 9" key="1">
    <citation type="journal article" date="2011" name="BMC Genomics">
        <title>Genomic insights into an obligate epibiotic bacterial predator: Micavibrio aeruginosavorus ARL-13.</title>
        <authorList>
            <person name="Wang Z."/>
            <person name="Kadouri D."/>
            <person name="Wu M."/>
        </authorList>
    </citation>
    <scope>NUCLEOTIDE SEQUENCE [LARGE SCALE GENOMIC DNA]</scope>
    <source>
        <strain evidence="8 9">ARL-13</strain>
    </source>
</reference>
<dbReference type="PIRSF" id="PIRSF000477">
    <property type="entry name" value="PurNPase"/>
    <property type="match status" value="1"/>
</dbReference>
<evidence type="ECO:0000313" key="9">
    <source>
        <dbReference type="Proteomes" id="UP000009286"/>
    </source>
</evidence>
<keyword evidence="9" id="KW-1185">Reference proteome</keyword>
<accession>G2KMC9</accession>
<dbReference type="UniPathway" id="UPA00606"/>
<dbReference type="EMBL" id="CP002382">
    <property type="protein sequence ID" value="AEP10223.1"/>
    <property type="molecule type" value="Genomic_DNA"/>
</dbReference>
<dbReference type="InterPro" id="IPR000845">
    <property type="entry name" value="Nucleoside_phosphorylase_d"/>
</dbReference>
<evidence type="ECO:0000256" key="5">
    <source>
        <dbReference type="PIRNR" id="PIRNR000477"/>
    </source>
</evidence>
<dbReference type="Proteomes" id="UP000009286">
    <property type="component" value="Chromosome"/>
</dbReference>
<comment type="function">
    <text evidence="5">The purine nucleoside phosphorylases catalyze the phosphorolytic breakdown of the N-glycosidic bond in the beta-(deoxy)ribonucleoside molecules, with the formation of the corresponding free purine bases and pentose-1-phosphate.</text>
</comment>
<evidence type="ECO:0000259" key="7">
    <source>
        <dbReference type="Pfam" id="PF01048"/>
    </source>
</evidence>
<dbReference type="CDD" id="cd09009">
    <property type="entry name" value="PNP-EcPNPII_like"/>
    <property type="match status" value="1"/>
</dbReference>
<feature type="binding site" evidence="6">
    <location>
        <position position="246"/>
    </location>
    <ligand>
        <name>a purine D-ribonucleoside</name>
        <dbReference type="ChEBI" id="CHEBI:142355"/>
    </ligand>
</feature>
<dbReference type="SUPFAM" id="SSF53167">
    <property type="entry name" value="Purine and uridine phosphorylases"/>
    <property type="match status" value="1"/>
</dbReference>
<evidence type="ECO:0000256" key="4">
    <source>
        <dbReference type="ARBA" id="ARBA00022679"/>
    </source>
</evidence>
<gene>
    <name evidence="8" type="ordered locus">MICA_1914</name>
</gene>
<keyword evidence="3 5" id="KW-0328">Glycosyltransferase</keyword>
<evidence type="ECO:0000256" key="2">
    <source>
        <dbReference type="ARBA" id="ARBA00006751"/>
    </source>
</evidence>
<feature type="binding site" evidence="6">
    <location>
        <position position="204"/>
    </location>
    <ligand>
        <name>a purine D-ribonucleoside</name>
        <dbReference type="ChEBI" id="CHEBI:142355"/>
    </ligand>
</feature>
<dbReference type="STRING" id="856793.MICA_1914"/>
<feature type="binding site" evidence="6">
    <location>
        <position position="124"/>
    </location>
    <ligand>
        <name>phosphate</name>
        <dbReference type="ChEBI" id="CHEBI:43474"/>
    </ligand>
</feature>